<proteinExistence type="predicted"/>
<dbReference type="Proteomes" id="UP001066276">
    <property type="component" value="Chromosome 7"/>
</dbReference>
<dbReference type="EMBL" id="JANPWB010000011">
    <property type="protein sequence ID" value="KAJ1130967.1"/>
    <property type="molecule type" value="Genomic_DNA"/>
</dbReference>
<keyword evidence="3" id="KW-1185">Reference proteome</keyword>
<gene>
    <name evidence="2" type="ORF">NDU88_009311</name>
</gene>
<feature type="compositionally biased region" description="Polar residues" evidence="1">
    <location>
        <begin position="14"/>
        <end position="24"/>
    </location>
</feature>
<feature type="region of interest" description="Disordered" evidence="1">
    <location>
        <begin position="1"/>
        <end position="76"/>
    </location>
</feature>
<evidence type="ECO:0000313" key="2">
    <source>
        <dbReference type="EMBL" id="KAJ1130967.1"/>
    </source>
</evidence>
<reference evidence="2" key="1">
    <citation type="journal article" date="2022" name="bioRxiv">
        <title>Sequencing and chromosome-scale assembly of the giantPleurodeles waltlgenome.</title>
        <authorList>
            <person name="Brown T."/>
            <person name="Elewa A."/>
            <person name="Iarovenko S."/>
            <person name="Subramanian E."/>
            <person name="Araus A.J."/>
            <person name="Petzold A."/>
            <person name="Susuki M."/>
            <person name="Suzuki K.-i.T."/>
            <person name="Hayashi T."/>
            <person name="Toyoda A."/>
            <person name="Oliveira C."/>
            <person name="Osipova E."/>
            <person name="Leigh N.D."/>
            <person name="Simon A."/>
            <person name="Yun M.H."/>
        </authorList>
    </citation>
    <scope>NUCLEOTIDE SEQUENCE</scope>
    <source>
        <strain evidence="2">20211129_DDA</strain>
        <tissue evidence="2">Liver</tissue>
    </source>
</reference>
<evidence type="ECO:0000256" key="1">
    <source>
        <dbReference type="SAM" id="MobiDB-lite"/>
    </source>
</evidence>
<comment type="caution">
    <text evidence="2">The sequence shown here is derived from an EMBL/GenBank/DDBJ whole genome shotgun (WGS) entry which is preliminary data.</text>
</comment>
<name>A0AAV7PUN8_PLEWA</name>
<protein>
    <submittedName>
        <fullName evidence="2">Uncharacterized protein</fullName>
    </submittedName>
</protein>
<organism evidence="2 3">
    <name type="scientific">Pleurodeles waltl</name>
    <name type="common">Iberian ribbed newt</name>
    <dbReference type="NCBI Taxonomy" id="8319"/>
    <lineage>
        <taxon>Eukaryota</taxon>
        <taxon>Metazoa</taxon>
        <taxon>Chordata</taxon>
        <taxon>Craniata</taxon>
        <taxon>Vertebrata</taxon>
        <taxon>Euteleostomi</taxon>
        <taxon>Amphibia</taxon>
        <taxon>Batrachia</taxon>
        <taxon>Caudata</taxon>
        <taxon>Salamandroidea</taxon>
        <taxon>Salamandridae</taxon>
        <taxon>Pleurodelinae</taxon>
        <taxon>Pleurodeles</taxon>
    </lineage>
</organism>
<accession>A0AAV7PUN8</accession>
<dbReference type="AlphaFoldDB" id="A0AAV7PUN8"/>
<sequence>MSPPRRLPRESVGRSAQSGSQVRQLSDAGTAWVTPSPREYVTPLGDPGGLRAGPALTGEPEQRRPMVVGSGGPGSL</sequence>
<evidence type="ECO:0000313" key="3">
    <source>
        <dbReference type="Proteomes" id="UP001066276"/>
    </source>
</evidence>